<comment type="caution">
    <text evidence="3">The sequence shown here is derived from an EMBL/GenBank/DDBJ whole genome shotgun (WGS) entry which is preliminary data.</text>
</comment>
<reference evidence="3 4" key="2">
    <citation type="submission" date="2020-03" db="EMBL/GenBank/DDBJ databases">
        <authorList>
            <person name="Ichikawa N."/>
            <person name="Kimura A."/>
            <person name="Kitahashi Y."/>
            <person name="Uohara A."/>
        </authorList>
    </citation>
    <scope>NUCLEOTIDE SEQUENCE [LARGE SCALE GENOMIC DNA]</scope>
    <source>
        <strain evidence="3 4">NBRC 108639</strain>
    </source>
</reference>
<gene>
    <name evidence="3" type="ORF">Phou_018470</name>
</gene>
<dbReference type="PANTHER" id="PTHR39335">
    <property type="entry name" value="BLL4220 PROTEIN"/>
    <property type="match status" value="1"/>
</dbReference>
<reference evidence="3 4" key="1">
    <citation type="submission" date="2020-03" db="EMBL/GenBank/DDBJ databases">
        <title>Whole genome shotgun sequence of Phytohabitans houttuyneae NBRC 108639.</title>
        <authorList>
            <person name="Komaki H."/>
            <person name="Tamura T."/>
        </authorList>
    </citation>
    <scope>NUCLEOTIDE SEQUENCE [LARGE SCALE GENOMIC DNA]</scope>
    <source>
        <strain evidence="3 4">NBRC 108639</strain>
    </source>
</reference>
<evidence type="ECO:0000313" key="3">
    <source>
        <dbReference type="EMBL" id="GFJ77667.1"/>
    </source>
</evidence>
<evidence type="ECO:0000313" key="4">
    <source>
        <dbReference type="Proteomes" id="UP000482800"/>
    </source>
</evidence>
<dbReference type="PANTHER" id="PTHR39335:SF1">
    <property type="entry name" value="BLL4220 PROTEIN"/>
    <property type="match status" value="1"/>
</dbReference>
<dbReference type="Proteomes" id="UP000482800">
    <property type="component" value="Unassembled WGS sequence"/>
</dbReference>
<protein>
    <recommendedName>
        <fullName evidence="5">Lipoprotein</fullName>
    </recommendedName>
</protein>
<evidence type="ECO:0000256" key="1">
    <source>
        <dbReference type="SAM" id="MobiDB-lite"/>
    </source>
</evidence>
<feature type="signal peptide" evidence="2">
    <location>
        <begin position="1"/>
        <end position="28"/>
    </location>
</feature>
<dbReference type="GO" id="GO:0043448">
    <property type="term" value="P:alkane catabolic process"/>
    <property type="evidence" value="ECO:0007669"/>
    <property type="project" value="TreeGrafter"/>
</dbReference>
<accession>A0A6V8K7F1</accession>
<evidence type="ECO:0008006" key="5">
    <source>
        <dbReference type="Google" id="ProtNLM"/>
    </source>
</evidence>
<feature type="region of interest" description="Disordered" evidence="1">
    <location>
        <begin position="49"/>
        <end position="79"/>
    </location>
</feature>
<dbReference type="AlphaFoldDB" id="A0A6V8K7F1"/>
<dbReference type="Pfam" id="PF03640">
    <property type="entry name" value="Lipoprotein_15"/>
    <property type="match status" value="2"/>
</dbReference>
<keyword evidence="2" id="KW-0732">Signal</keyword>
<dbReference type="EMBL" id="BLPF01000001">
    <property type="protein sequence ID" value="GFJ77667.1"/>
    <property type="molecule type" value="Genomic_DNA"/>
</dbReference>
<dbReference type="InterPro" id="IPR005297">
    <property type="entry name" value="Lipoprotein_repeat"/>
</dbReference>
<feature type="chain" id="PRO_5039422747" description="Lipoprotein" evidence="2">
    <location>
        <begin position="29"/>
        <end position="233"/>
    </location>
</feature>
<evidence type="ECO:0000256" key="2">
    <source>
        <dbReference type="SAM" id="SignalP"/>
    </source>
</evidence>
<feature type="compositionally biased region" description="Low complexity" evidence="1">
    <location>
        <begin position="49"/>
        <end position="58"/>
    </location>
</feature>
<organism evidence="3 4">
    <name type="scientific">Phytohabitans houttuyneae</name>
    <dbReference type="NCBI Taxonomy" id="1076126"/>
    <lineage>
        <taxon>Bacteria</taxon>
        <taxon>Bacillati</taxon>
        <taxon>Actinomycetota</taxon>
        <taxon>Actinomycetes</taxon>
        <taxon>Micromonosporales</taxon>
        <taxon>Micromonosporaceae</taxon>
    </lineage>
</organism>
<proteinExistence type="predicted"/>
<name>A0A6V8K7F1_9ACTN</name>
<feature type="compositionally biased region" description="Acidic residues" evidence="1">
    <location>
        <begin position="64"/>
        <end position="73"/>
    </location>
</feature>
<sequence length="233" mass="24370">MDMYQGGQVIPGKRTALLAGALAGAALALQGCAPAGYNQNDDQVSVANEAAAAAEATPTPAPDASEEATEDTGDAPKKDVPITTKLTAKTLPRMGQVVVDQDGWVLYRFDKDTANPPASNCEGKCAKVWPPAYTEDGKPELSGIDESKVGVITRADGTKQLTIGNWAVYRYIGDKKPGQWKGQAVGGTWFVVTPAGQRNVTCLPTNTPKPVEPPADDAAAGDDKESGDTGYDY</sequence>
<feature type="region of interest" description="Disordered" evidence="1">
    <location>
        <begin position="203"/>
        <end position="233"/>
    </location>
</feature>
<keyword evidence="4" id="KW-1185">Reference proteome</keyword>